<dbReference type="GO" id="GO:0007219">
    <property type="term" value="P:Notch signaling pathway"/>
    <property type="evidence" value="ECO:0007669"/>
    <property type="project" value="TreeGrafter"/>
</dbReference>
<dbReference type="GO" id="GO:0006509">
    <property type="term" value="P:membrane protein ectodomain proteolysis"/>
    <property type="evidence" value="ECO:0007669"/>
    <property type="project" value="TreeGrafter"/>
</dbReference>
<dbReference type="SUPFAM" id="SSF57552">
    <property type="entry name" value="Blood coagulation inhibitor (disintegrin)"/>
    <property type="match status" value="1"/>
</dbReference>
<feature type="domain" description="Disintegrin" evidence="5">
    <location>
        <begin position="76"/>
        <end position="160"/>
    </location>
</feature>
<evidence type="ECO:0000259" key="5">
    <source>
        <dbReference type="PROSITE" id="PS50214"/>
    </source>
</evidence>
<dbReference type="PANTHER" id="PTHR45702">
    <property type="entry name" value="ADAM10/ADAM17 METALLOPEPTIDASE FAMILY MEMBER"/>
    <property type="match status" value="1"/>
</dbReference>
<dbReference type="InterPro" id="IPR001762">
    <property type="entry name" value="Disintegrin_dom"/>
</dbReference>
<evidence type="ECO:0000313" key="6">
    <source>
        <dbReference type="WBParaSite" id="ECPE_0000124801-mRNA-1"/>
    </source>
</evidence>
<organism evidence="6">
    <name type="scientific">Echinostoma caproni</name>
    <dbReference type="NCBI Taxonomy" id="27848"/>
    <lineage>
        <taxon>Eukaryota</taxon>
        <taxon>Metazoa</taxon>
        <taxon>Spiralia</taxon>
        <taxon>Lophotrochozoa</taxon>
        <taxon>Platyhelminthes</taxon>
        <taxon>Trematoda</taxon>
        <taxon>Digenea</taxon>
        <taxon>Plagiorchiida</taxon>
        <taxon>Echinostomata</taxon>
        <taxon>Echinostomatoidea</taxon>
        <taxon>Echinostomatidae</taxon>
        <taxon>Echinostoma</taxon>
    </lineage>
</organism>
<evidence type="ECO:0000256" key="4">
    <source>
        <dbReference type="PROSITE-ProRule" id="PRU00068"/>
    </source>
</evidence>
<dbReference type="Gene3D" id="4.10.70.10">
    <property type="entry name" value="Disintegrin domain"/>
    <property type="match status" value="1"/>
</dbReference>
<sequence>LFCGKLLTELLGNKFWRVTNKLSEGMLRSYSLPFNYNVMFLLFFSQKFSPCSLRTIGATLAVRAPICFVSSSEATLGRCGNRRLDPGEECDAGAAVNNACCTPVCKLRPGAQCSPWNHDCCTSGTLNRCRLVLILDIATGTISYLDGAHFIGCSLYNHCTMYFCASVLFLSLNDIVSKGIAEKNKKAESCTKVD</sequence>
<keyword evidence="3" id="KW-1015">Disulfide bond</keyword>
<dbReference type="InterPro" id="IPR036436">
    <property type="entry name" value="Disintegrin_dom_sf"/>
</dbReference>
<dbReference type="NCBIfam" id="TIGR02232">
    <property type="entry name" value="myxo_disulf_rpt"/>
    <property type="match status" value="1"/>
</dbReference>
<keyword evidence="1" id="KW-0732">Signal</keyword>
<comment type="caution">
    <text evidence="4">Lacks conserved residue(s) required for the propagation of feature annotation.</text>
</comment>
<dbReference type="WBParaSite" id="ECPE_0000124801-mRNA-1">
    <property type="protein sequence ID" value="ECPE_0000124801-mRNA-1"/>
    <property type="gene ID" value="ECPE_0000124801"/>
</dbReference>
<keyword evidence="2" id="KW-0677">Repeat</keyword>
<name>A0A183A2R3_9TREM</name>
<dbReference type="SMART" id="SM00050">
    <property type="entry name" value="DISIN"/>
    <property type="match status" value="1"/>
</dbReference>
<evidence type="ECO:0000256" key="1">
    <source>
        <dbReference type="ARBA" id="ARBA00022729"/>
    </source>
</evidence>
<dbReference type="GO" id="GO:0005886">
    <property type="term" value="C:plasma membrane"/>
    <property type="evidence" value="ECO:0007669"/>
    <property type="project" value="TreeGrafter"/>
</dbReference>
<evidence type="ECO:0000256" key="2">
    <source>
        <dbReference type="ARBA" id="ARBA00022737"/>
    </source>
</evidence>
<dbReference type="GO" id="GO:0004222">
    <property type="term" value="F:metalloendopeptidase activity"/>
    <property type="evidence" value="ECO:0007669"/>
    <property type="project" value="TreeGrafter"/>
</dbReference>
<dbReference type="AlphaFoldDB" id="A0A183A2R3"/>
<reference evidence="6" key="1">
    <citation type="submission" date="2016-06" db="UniProtKB">
        <authorList>
            <consortium name="WormBaseParasite"/>
        </authorList>
    </citation>
    <scope>IDENTIFICATION</scope>
</reference>
<dbReference type="InterPro" id="IPR051489">
    <property type="entry name" value="ADAM_Metalloproteinase"/>
</dbReference>
<protein>
    <submittedName>
        <fullName evidence="6">Disintegrin domain-containing protein</fullName>
    </submittedName>
</protein>
<proteinExistence type="predicted"/>
<dbReference type="InterPro" id="IPR011936">
    <property type="entry name" value="Myxo_disulph_rpt"/>
</dbReference>
<evidence type="ECO:0000256" key="3">
    <source>
        <dbReference type="ARBA" id="ARBA00023157"/>
    </source>
</evidence>
<dbReference type="PROSITE" id="PS50214">
    <property type="entry name" value="DISINTEGRIN_2"/>
    <property type="match status" value="1"/>
</dbReference>
<dbReference type="PANTHER" id="PTHR45702:SF6">
    <property type="entry name" value="DISINTEGRIN AND METALLOPROTEINASE DOMAIN-CONTAINING PROTEIN 17"/>
    <property type="match status" value="1"/>
</dbReference>
<accession>A0A183A2R3</accession>